<organism evidence="1 2">
    <name type="scientific">Tunturiibacter gelidiferens</name>
    <dbReference type="NCBI Taxonomy" id="3069689"/>
    <lineage>
        <taxon>Bacteria</taxon>
        <taxon>Pseudomonadati</taxon>
        <taxon>Acidobacteriota</taxon>
        <taxon>Terriglobia</taxon>
        <taxon>Terriglobales</taxon>
        <taxon>Acidobacteriaceae</taxon>
        <taxon>Tunturiibacter</taxon>
    </lineage>
</organism>
<dbReference type="SUPFAM" id="SSF49464">
    <property type="entry name" value="Carboxypeptidase regulatory domain-like"/>
    <property type="match status" value="1"/>
</dbReference>
<accession>A0A9X0U6N2</accession>
<comment type="caution">
    <text evidence="1">The sequence shown here is derived from an EMBL/GenBank/DDBJ whole genome shotgun (WGS) entry which is preliminary data.</text>
</comment>
<feature type="non-terminal residue" evidence="1">
    <location>
        <position position="1"/>
    </location>
</feature>
<reference evidence="1 2" key="1">
    <citation type="submission" date="2020-08" db="EMBL/GenBank/DDBJ databases">
        <title>Genomic Encyclopedia of Type Strains, Phase IV (KMG-V): Genome sequencing to study the core and pangenomes of soil and plant-associated prokaryotes.</title>
        <authorList>
            <person name="Whitman W."/>
        </authorList>
    </citation>
    <scope>NUCLEOTIDE SEQUENCE [LARGE SCALE GENOMIC DNA]</scope>
    <source>
        <strain evidence="1 2">X5P2</strain>
    </source>
</reference>
<dbReference type="Gene3D" id="2.60.40.1120">
    <property type="entry name" value="Carboxypeptidase-like, regulatory domain"/>
    <property type="match status" value="1"/>
</dbReference>
<evidence type="ECO:0000313" key="2">
    <source>
        <dbReference type="Proteomes" id="UP000535182"/>
    </source>
</evidence>
<dbReference type="Proteomes" id="UP000535182">
    <property type="component" value="Unassembled WGS sequence"/>
</dbReference>
<dbReference type="AlphaFoldDB" id="A0A9X0U6N2"/>
<dbReference type="InterPro" id="IPR008969">
    <property type="entry name" value="CarboxyPept-like_regulatory"/>
</dbReference>
<dbReference type="Pfam" id="PF13620">
    <property type="entry name" value="CarboxypepD_reg"/>
    <property type="match status" value="1"/>
</dbReference>
<protein>
    <recommendedName>
        <fullName evidence="3">Carboxypeptidase regulatory-like domain-containing protein</fullName>
    </recommendedName>
</protein>
<proteinExistence type="predicted"/>
<dbReference type="EMBL" id="JACHEB010000014">
    <property type="protein sequence ID" value="MBB5331225.1"/>
    <property type="molecule type" value="Genomic_DNA"/>
</dbReference>
<evidence type="ECO:0000313" key="1">
    <source>
        <dbReference type="EMBL" id="MBB5331225.1"/>
    </source>
</evidence>
<evidence type="ECO:0008006" key="3">
    <source>
        <dbReference type="Google" id="ProtNLM"/>
    </source>
</evidence>
<name>A0A9X0U6N2_9BACT</name>
<sequence length="107" mass="11448">GAAISSAAIELEDTHSQAIARTITDSAGRYHLTVPIAGVYRLTVSQPGFRTSIVENMTLLTSTNLRDVTLQLGLVKESGQLPATMPDSRSICSWPPSGCMPQYRLTG</sequence>
<keyword evidence="2" id="KW-1185">Reference proteome</keyword>
<gene>
    <name evidence="1" type="ORF">HDF14_004869</name>
</gene>